<proteinExistence type="predicted"/>
<dbReference type="AlphaFoldDB" id="A0A6N2XE88"/>
<sequence>MKKLLAVSCIFSIFMLSSCGGKDGDSFDDVLKENGLTLKCADKVCSIESKDDYGFSYSKNDDGDVFTFFSVFSDNNLSVMYMIKENSSFVLSKENTCYVPFDDSTSSTCPDELKDFGYKAKDRYNETLSSLGKSENELYEYLKEQYTNSFI</sequence>
<gene>
    <name evidence="1" type="ORF">CILFYP12_04335</name>
</gene>
<evidence type="ECO:0008006" key="2">
    <source>
        <dbReference type="Google" id="ProtNLM"/>
    </source>
</evidence>
<dbReference type="EMBL" id="CACRTE010000058">
    <property type="protein sequence ID" value="VYT52709.1"/>
    <property type="molecule type" value="Genomic_DNA"/>
</dbReference>
<organism evidence="1">
    <name type="scientific">Clostridium innocuum</name>
    <dbReference type="NCBI Taxonomy" id="1522"/>
    <lineage>
        <taxon>Bacteria</taxon>
        <taxon>Bacillati</taxon>
        <taxon>Bacillota</taxon>
        <taxon>Clostridia</taxon>
        <taxon>Eubacteriales</taxon>
        <taxon>Clostridiaceae</taxon>
        <taxon>Clostridium</taxon>
    </lineage>
</organism>
<accession>A0A6N2XE88</accession>
<protein>
    <recommendedName>
        <fullName evidence="2">Lipoprotein</fullName>
    </recommendedName>
</protein>
<dbReference type="RefSeq" id="WP_008728992.1">
    <property type="nucleotide sequence ID" value="NZ_BAABXQ010000006.1"/>
</dbReference>
<evidence type="ECO:0000313" key="1">
    <source>
        <dbReference type="EMBL" id="VYT52709.1"/>
    </source>
</evidence>
<name>A0A6N2XE88_CLOIN</name>
<dbReference type="PROSITE" id="PS51257">
    <property type="entry name" value="PROKAR_LIPOPROTEIN"/>
    <property type="match status" value="1"/>
</dbReference>
<reference evidence="1" key="1">
    <citation type="submission" date="2019-11" db="EMBL/GenBank/DDBJ databases">
        <authorList>
            <person name="Feng L."/>
        </authorList>
    </citation>
    <scope>NUCLEOTIDE SEQUENCE</scope>
    <source>
        <strain evidence="1">CinnocuumLFYP12</strain>
    </source>
</reference>